<reference evidence="1 2" key="1">
    <citation type="journal article" date="1999" name="Science">
        <title>Genome sequence of the radioresistant bacterium Deinococcus radiodurans R1.</title>
        <authorList>
            <person name="White O."/>
            <person name="Eisen J.A."/>
            <person name="Heidelberg J.F."/>
            <person name="Hickey E.K."/>
            <person name="Peterson J.D."/>
            <person name="Dodson R.J."/>
            <person name="Haft D.H."/>
            <person name="Gwinn M.L."/>
            <person name="Nelson W.C."/>
            <person name="Richardson D.L."/>
            <person name="Moffat K.S."/>
            <person name="Qin H."/>
            <person name="Jiang L."/>
            <person name="Pamphile W."/>
            <person name="Crosby M."/>
            <person name="Shen M."/>
            <person name="Vamathevan J.J."/>
            <person name="Lam P."/>
            <person name="McDonald L."/>
            <person name="Utterback T."/>
            <person name="Zalewski C."/>
            <person name="Makarova K.S."/>
            <person name="Aravind L."/>
            <person name="Daly M.J."/>
            <person name="Minton K.W."/>
            <person name="Fleischmann R.D."/>
            <person name="Ketchum K.A."/>
            <person name="Nelson K.E."/>
            <person name="Salzberg S."/>
            <person name="Smith H.O."/>
            <person name="Venter J.C."/>
            <person name="Fraser C.M."/>
        </authorList>
    </citation>
    <scope>NUCLEOTIDE SEQUENCE [LARGE SCALE GENOMIC DNA]</scope>
    <source>
        <strain evidence="2">ATCC 13939 / DSM 20539 / JCM 16871 / LMG 4051 / NBRC 15346 / NCIMB 9279 / R1 / VKM B-1422</strain>
    </source>
</reference>
<dbReference type="SUPFAM" id="SSF52540">
    <property type="entry name" value="P-loop containing nucleoside triphosphate hydrolases"/>
    <property type="match status" value="1"/>
</dbReference>
<accession>Q9RXV4</accession>
<dbReference type="InterPro" id="IPR027417">
    <property type="entry name" value="P-loop_NTPase"/>
</dbReference>
<dbReference type="PIR" id="D75548">
    <property type="entry name" value="D75548"/>
</dbReference>
<dbReference type="PANTHER" id="PTHR37816">
    <property type="entry name" value="YALI0E33011P"/>
    <property type="match status" value="1"/>
</dbReference>
<dbReference type="PATRIC" id="fig|243230.17.peg.366"/>
<dbReference type="AlphaFoldDB" id="Q9RXV4"/>
<dbReference type="HOGENOM" id="CLU_092618_1_1_0"/>
<dbReference type="PANTHER" id="PTHR37816:SF1">
    <property type="entry name" value="TOXIN"/>
    <property type="match status" value="1"/>
</dbReference>
<keyword evidence="2" id="KW-1185">Reference proteome</keyword>
<dbReference type="InParanoid" id="Q9RXV4"/>
<dbReference type="GeneID" id="69516433"/>
<evidence type="ECO:0008006" key="3">
    <source>
        <dbReference type="Google" id="ProtNLM"/>
    </source>
</evidence>
<dbReference type="EMBL" id="AE000513">
    <property type="protein sequence ID" value="AAF09793.1"/>
    <property type="molecule type" value="Genomic_DNA"/>
</dbReference>
<dbReference type="Gene3D" id="3.40.50.300">
    <property type="entry name" value="P-loop containing nucleotide triphosphate hydrolases"/>
    <property type="match status" value="1"/>
</dbReference>
<name>Q9RXV4_DEIRA</name>
<dbReference type="Proteomes" id="UP000002524">
    <property type="component" value="Chromosome 1"/>
</dbReference>
<gene>
    <name evidence="1" type="ordered locus">DR_0202</name>
</gene>
<sequence length="178" mass="20661">MLRIIVIGTTGSGKTTFARALAQRLGLPHGEQDAWNHEANWQMAPLGRFRARVDTFTSQPAWVMDGNYGKARDLGWARADTLIWLDFPAWLVYSRLVRRTLWRVLTQQELWNGNRETWRGALLDPEGPLRWFWKTHWRRRQETPALAAEFPHLRLVRLRSPGEARRFLAAVGRGHPTA</sequence>
<dbReference type="InterPro" id="IPR052922">
    <property type="entry name" value="Cytidylate_Kinase-2"/>
</dbReference>
<protein>
    <recommendedName>
        <fullName evidence="3">Adenylate kinase</fullName>
    </recommendedName>
</protein>
<dbReference type="OrthoDB" id="1201990at2"/>
<dbReference type="STRING" id="243230.DR_0202"/>
<dbReference type="EnsemblBacteria" id="AAF09793">
    <property type="protein sequence ID" value="AAF09793"/>
    <property type="gene ID" value="DR_0202"/>
</dbReference>
<dbReference type="KEGG" id="dra:DR_0202"/>
<proteinExistence type="predicted"/>
<organism evidence="1 2">
    <name type="scientific">Deinococcus radiodurans (strain ATCC 13939 / DSM 20539 / JCM 16871 / CCUG 27074 / LMG 4051 / NBRC 15346 / NCIMB 9279 / VKM B-1422 / R1)</name>
    <dbReference type="NCBI Taxonomy" id="243230"/>
    <lineage>
        <taxon>Bacteria</taxon>
        <taxon>Thermotogati</taxon>
        <taxon>Deinococcota</taxon>
        <taxon>Deinococci</taxon>
        <taxon>Deinococcales</taxon>
        <taxon>Deinococcaceae</taxon>
        <taxon>Deinococcus</taxon>
    </lineage>
</organism>
<dbReference type="eggNOG" id="COG0563">
    <property type="taxonomic scope" value="Bacteria"/>
</dbReference>
<dbReference type="PaxDb" id="243230-DR_0202"/>
<evidence type="ECO:0000313" key="2">
    <source>
        <dbReference type="Proteomes" id="UP000002524"/>
    </source>
</evidence>
<dbReference type="RefSeq" id="WP_010886848.1">
    <property type="nucleotide sequence ID" value="NC_001263.1"/>
</dbReference>
<evidence type="ECO:0000313" key="1">
    <source>
        <dbReference type="EMBL" id="AAF09793.1"/>
    </source>
</evidence>